<protein>
    <recommendedName>
        <fullName evidence="5">DUF2225 domain-containing protein</fullName>
    </recommendedName>
</protein>
<dbReference type="Proteomes" id="UP000011124">
    <property type="component" value="Chromosome"/>
</dbReference>
<organism evidence="2 3">
    <name type="scientific">Selenomonas sputigena (strain ATCC 35185 / DSM 20758 / CCUG 44933 / VPI D19B-28)</name>
    <dbReference type="NCBI Taxonomy" id="546271"/>
    <lineage>
        <taxon>Bacteria</taxon>
        <taxon>Bacillati</taxon>
        <taxon>Bacillota</taxon>
        <taxon>Negativicutes</taxon>
        <taxon>Selenomonadales</taxon>
        <taxon>Selenomonadaceae</taxon>
        <taxon>Selenomonas</taxon>
    </lineage>
</organism>
<evidence type="ECO:0000313" key="1">
    <source>
        <dbReference type="EMBL" id="AEC00973.1"/>
    </source>
</evidence>
<evidence type="ECO:0008006" key="5">
    <source>
        <dbReference type="Google" id="ProtNLM"/>
    </source>
</evidence>
<dbReference type="OrthoDB" id="9780343at2"/>
<dbReference type="HOGENOM" id="CLU_074582_1_0_9"/>
<reference evidence="2 3" key="1">
    <citation type="submission" date="2009-09" db="EMBL/GenBank/DDBJ databases">
        <authorList>
            <person name="Weinstock G."/>
            <person name="Sodergren E."/>
            <person name="Clifton S."/>
            <person name="Fulton L."/>
            <person name="Fulton B."/>
            <person name="Courtney L."/>
            <person name="Fronick C."/>
            <person name="Harrison M."/>
            <person name="Strong C."/>
            <person name="Farmer C."/>
            <person name="Delahaunty K."/>
            <person name="Markovic C."/>
            <person name="Hall O."/>
            <person name="Minx P."/>
            <person name="Tomlinson C."/>
            <person name="Mitreva M."/>
            <person name="Nelson J."/>
            <person name="Hou S."/>
            <person name="Wollam A."/>
            <person name="Pepin K.H."/>
            <person name="Johnson M."/>
            <person name="Bhonagiri V."/>
            <person name="Nash W.E."/>
            <person name="Warren W."/>
            <person name="Chinwalla A."/>
            <person name="Mardis E.R."/>
            <person name="Wilson R.K."/>
        </authorList>
    </citation>
    <scope>NUCLEOTIDE SEQUENCE [LARGE SCALE GENOMIC DNA]</scope>
    <source>
        <strain evidence="2">ATCC 35185</strain>
        <strain evidence="3">ATCC 35185 / DSM 20758 / VPI D19B-28</strain>
    </source>
</reference>
<evidence type="ECO:0000313" key="2">
    <source>
        <dbReference type="EMBL" id="EEX76006.1"/>
    </source>
</evidence>
<reference evidence="1 4" key="2">
    <citation type="submission" date="2011-04" db="EMBL/GenBank/DDBJ databases">
        <title>The complete genome of Selenomonas sputigena DSM 20758.</title>
        <authorList>
            <consortium name="US DOE Joint Genome Institute (JGI-PGF)"/>
            <person name="Lucas S."/>
            <person name="Copeland A."/>
            <person name="Lapidus A."/>
            <person name="Bruce D."/>
            <person name="Goodwin L."/>
            <person name="Pitluck S."/>
            <person name="Peters L."/>
            <person name="Kyrpides N."/>
            <person name="Mavromatis K."/>
            <person name="Ivanova N."/>
            <person name="Ovchinnikova G."/>
            <person name="Teshima H."/>
            <person name="Detter J.C."/>
            <person name="Tapia R."/>
            <person name="Han C."/>
            <person name="Land M."/>
            <person name="Hauser L."/>
            <person name="Markowitz V."/>
            <person name="Cheng J.-F."/>
            <person name="Hugenholtz P."/>
            <person name="Woyke T."/>
            <person name="Wu D."/>
            <person name="Gronow S."/>
            <person name="Wellnitz S."/>
            <person name="Schneider S."/>
            <person name="Klenk H.-P."/>
            <person name="Eisen J.A."/>
        </authorList>
    </citation>
    <scope>NUCLEOTIDE SEQUENCE [LARGE SCALE GENOMIC DNA]</scope>
    <source>
        <strain evidence="1">ATCC 35185</strain>
        <strain evidence="4">ATCC 35185 / DSM 20758 / VPI D19B-28</strain>
    </source>
</reference>
<keyword evidence="4" id="KW-1185">Reference proteome</keyword>
<gene>
    <name evidence="1" type="ordered locus">Selsp_2024</name>
    <name evidence="2" type="ORF">SELSPUOL_02617</name>
</gene>
<accession>C9LYQ6</accession>
<dbReference type="Proteomes" id="UP000003505">
    <property type="component" value="Unassembled WGS sequence"/>
</dbReference>
<proteinExistence type="predicted"/>
<dbReference type="EMBL" id="CP002637">
    <property type="protein sequence ID" value="AEC00973.1"/>
    <property type="molecule type" value="Genomic_DNA"/>
</dbReference>
<dbReference type="Pfam" id="PF09986">
    <property type="entry name" value="DUF2225"/>
    <property type="match status" value="1"/>
</dbReference>
<dbReference type="eggNOG" id="COG1655">
    <property type="taxonomic scope" value="Bacteria"/>
</dbReference>
<evidence type="ECO:0000313" key="4">
    <source>
        <dbReference type="Proteomes" id="UP000011124"/>
    </source>
</evidence>
<dbReference type="RefSeq" id="WP_006193987.1">
    <property type="nucleotide sequence ID" value="NC_015437.1"/>
</dbReference>
<dbReference type="Gene3D" id="1.25.40.10">
    <property type="entry name" value="Tetratricopeptide repeat domain"/>
    <property type="match status" value="1"/>
</dbReference>
<dbReference type="KEGG" id="ssg:Selsp_2024"/>
<dbReference type="InterPro" id="IPR011990">
    <property type="entry name" value="TPR-like_helical_dom_sf"/>
</dbReference>
<evidence type="ECO:0000313" key="3">
    <source>
        <dbReference type="Proteomes" id="UP000003505"/>
    </source>
</evidence>
<sequence length="240" mass="27885">MAEKDYLYVVKKPCPICSMETRATKVRSRLITETVDNDLCTHYKDINPYYYRIWVCEHCGYAEDERHFLNGVAPKAKKEIQDFLAGHNGTSEFKEQRTRDDAIKALKLAIFYTKFTTETFAHKAGLNLTLAWIYREAGDKENEEKFLAEAGKLYIESRSREVFPQGQMTEADCIYLIGAIHFRLGDYDTAGRYLSMLMHNKELETKERVTVDRAKDLWSDMRDKMKEERAETSDDASPAE</sequence>
<dbReference type="AlphaFoldDB" id="C9LYQ6"/>
<dbReference type="STRING" id="546271.Selsp_2024"/>
<name>C9LYQ6_SELS3</name>
<dbReference type="EMBL" id="ACKP02000055">
    <property type="protein sequence ID" value="EEX76006.1"/>
    <property type="molecule type" value="Genomic_DNA"/>
</dbReference>
<dbReference type="InterPro" id="IPR018708">
    <property type="entry name" value="DUF2225"/>
</dbReference>
<dbReference type="SUPFAM" id="SSF48452">
    <property type="entry name" value="TPR-like"/>
    <property type="match status" value="1"/>
</dbReference>